<evidence type="ECO:0000313" key="2">
    <source>
        <dbReference type="WBParaSite" id="JU765_v2.g4773.t1"/>
    </source>
</evidence>
<protein>
    <submittedName>
        <fullName evidence="2">Uncharacterized protein</fullName>
    </submittedName>
</protein>
<accession>A0AC34RA10</accession>
<evidence type="ECO:0000313" key="1">
    <source>
        <dbReference type="Proteomes" id="UP000887576"/>
    </source>
</evidence>
<proteinExistence type="predicted"/>
<name>A0AC34RA10_9BILA</name>
<sequence>MQILLANEEFAQQWKNRPWMLQTVNGSVGYMTRTGAFSADFSTCKLRRTFSVKPKWTSTSCVNGTKWNFRNLQKNKTYSFESFQDFAQLVPC</sequence>
<organism evidence="1 2">
    <name type="scientific">Panagrolaimus sp. JU765</name>
    <dbReference type="NCBI Taxonomy" id="591449"/>
    <lineage>
        <taxon>Eukaryota</taxon>
        <taxon>Metazoa</taxon>
        <taxon>Ecdysozoa</taxon>
        <taxon>Nematoda</taxon>
        <taxon>Chromadorea</taxon>
        <taxon>Rhabditida</taxon>
        <taxon>Tylenchina</taxon>
        <taxon>Panagrolaimomorpha</taxon>
        <taxon>Panagrolaimoidea</taxon>
        <taxon>Panagrolaimidae</taxon>
        <taxon>Panagrolaimus</taxon>
    </lineage>
</organism>
<dbReference type="Proteomes" id="UP000887576">
    <property type="component" value="Unplaced"/>
</dbReference>
<reference evidence="2" key="1">
    <citation type="submission" date="2022-11" db="UniProtKB">
        <authorList>
            <consortium name="WormBaseParasite"/>
        </authorList>
    </citation>
    <scope>IDENTIFICATION</scope>
</reference>
<dbReference type="WBParaSite" id="JU765_v2.g4773.t1">
    <property type="protein sequence ID" value="JU765_v2.g4773.t1"/>
    <property type="gene ID" value="JU765_v2.g4773"/>
</dbReference>